<comment type="caution">
    <text evidence="1">The sequence shown here is derived from an EMBL/GenBank/DDBJ whole genome shotgun (WGS) entry which is preliminary data.</text>
</comment>
<dbReference type="EMBL" id="JABMCE010000076">
    <property type="protein sequence ID" value="NUU14078.1"/>
    <property type="molecule type" value="Genomic_DNA"/>
</dbReference>
<dbReference type="Proteomes" id="UP000573001">
    <property type="component" value="Unassembled WGS sequence"/>
</dbReference>
<name>A0ABX2MBA8_9MICO</name>
<proteinExistence type="predicted"/>
<evidence type="ECO:0000313" key="2">
    <source>
        <dbReference type="Proteomes" id="UP000573001"/>
    </source>
</evidence>
<dbReference type="RefSeq" id="WP_175351563.1">
    <property type="nucleotide sequence ID" value="NZ_BAAAWQ010000001.1"/>
</dbReference>
<organism evidence="1 2">
    <name type="scientific">Curtobacterium pusillum</name>
    <dbReference type="NCBI Taxonomy" id="69373"/>
    <lineage>
        <taxon>Bacteria</taxon>
        <taxon>Bacillati</taxon>
        <taxon>Actinomycetota</taxon>
        <taxon>Actinomycetes</taxon>
        <taxon>Micrococcales</taxon>
        <taxon>Microbacteriaceae</taxon>
        <taxon>Curtobacterium</taxon>
    </lineage>
</organism>
<sequence>MEMHCSRTHLYPGCRITGGAGPVRASAIRVTFSDGRTVGAEMLDAGTGDDALALAVPEYRTRAGTLITERVWAVSVGASAGPGWDLVVGRRVA</sequence>
<gene>
    <name evidence="1" type="ORF">HP507_09585</name>
</gene>
<accession>A0ABX2MBA8</accession>
<reference evidence="1 2" key="1">
    <citation type="submission" date="2020-05" db="EMBL/GenBank/DDBJ databases">
        <title>Genome Sequencing of Type Strains.</title>
        <authorList>
            <person name="Lemaire J.F."/>
            <person name="Inderbitzin P."/>
            <person name="Gregorio O.A."/>
            <person name="Collins S.B."/>
            <person name="Wespe N."/>
            <person name="Knight-Connoni V."/>
        </authorList>
    </citation>
    <scope>NUCLEOTIDE SEQUENCE [LARGE SCALE GENOMIC DNA]</scope>
    <source>
        <strain evidence="1 2">ATCC 19096</strain>
    </source>
</reference>
<evidence type="ECO:0008006" key="3">
    <source>
        <dbReference type="Google" id="ProtNLM"/>
    </source>
</evidence>
<protein>
    <recommendedName>
        <fullName evidence="3">DUF2442 domain-containing protein</fullName>
    </recommendedName>
</protein>
<evidence type="ECO:0000313" key="1">
    <source>
        <dbReference type="EMBL" id="NUU14078.1"/>
    </source>
</evidence>
<keyword evidence="2" id="KW-1185">Reference proteome</keyword>